<keyword evidence="2" id="KW-1185">Reference proteome</keyword>
<evidence type="ECO:0000313" key="1">
    <source>
        <dbReference type="EMBL" id="GMI85923.1"/>
    </source>
</evidence>
<name>A0A9W7M314_HIBTR</name>
<gene>
    <name evidence="1" type="ORF">HRI_002261600</name>
</gene>
<comment type="caution">
    <text evidence="1">The sequence shown here is derived from an EMBL/GenBank/DDBJ whole genome shotgun (WGS) entry which is preliminary data.</text>
</comment>
<dbReference type="EMBL" id="BSYR01000020">
    <property type="protein sequence ID" value="GMI85923.1"/>
    <property type="molecule type" value="Genomic_DNA"/>
</dbReference>
<reference evidence="1" key="1">
    <citation type="submission" date="2023-05" db="EMBL/GenBank/DDBJ databases">
        <title>Genome and transcriptome analyses reveal genes involved in the formation of fine ridges on petal epidermal cells in Hibiscus trionum.</title>
        <authorList>
            <person name="Koshimizu S."/>
            <person name="Masuda S."/>
            <person name="Ishii T."/>
            <person name="Shirasu K."/>
            <person name="Hoshino A."/>
            <person name="Arita M."/>
        </authorList>
    </citation>
    <scope>NUCLEOTIDE SEQUENCE</scope>
    <source>
        <strain evidence="1">Hamamatsu line</strain>
    </source>
</reference>
<accession>A0A9W7M314</accession>
<sequence>MALNYSTFQLLISACSRQIGLVSKYVALLDASQPSTVGIRHLVIGATADNNPKMAFVRVLVGNRCAYNG</sequence>
<dbReference type="Proteomes" id="UP001165190">
    <property type="component" value="Unassembled WGS sequence"/>
</dbReference>
<dbReference type="AlphaFoldDB" id="A0A9W7M314"/>
<proteinExistence type="predicted"/>
<organism evidence="1 2">
    <name type="scientific">Hibiscus trionum</name>
    <name type="common">Flower of an hour</name>
    <dbReference type="NCBI Taxonomy" id="183268"/>
    <lineage>
        <taxon>Eukaryota</taxon>
        <taxon>Viridiplantae</taxon>
        <taxon>Streptophyta</taxon>
        <taxon>Embryophyta</taxon>
        <taxon>Tracheophyta</taxon>
        <taxon>Spermatophyta</taxon>
        <taxon>Magnoliopsida</taxon>
        <taxon>eudicotyledons</taxon>
        <taxon>Gunneridae</taxon>
        <taxon>Pentapetalae</taxon>
        <taxon>rosids</taxon>
        <taxon>malvids</taxon>
        <taxon>Malvales</taxon>
        <taxon>Malvaceae</taxon>
        <taxon>Malvoideae</taxon>
        <taxon>Hibiscus</taxon>
    </lineage>
</organism>
<protein>
    <submittedName>
        <fullName evidence="1">Uncharacterized protein</fullName>
    </submittedName>
</protein>
<evidence type="ECO:0000313" key="2">
    <source>
        <dbReference type="Proteomes" id="UP001165190"/>
    </source>
</evidence>